<dbReference type="EMBL" id="CABVQD010000051">
    <property type="protein sequence ID" value="VWC45737.1"/>
    <property type="molecule type" value="Genomic_DNA"/>
</dbReference>
<dbReference type="Proteomes" id="UP000494330">
    <property type="component" value="Unassembled WGS sequence"/>
</dbReference>
<feature type="transmembrane region" description="Helical" evidence="1">
    <location>
        <begin position="12"/>
        <end position="39"/>
    </location>
</feature>
<keyword evidence="3" id="KW-1185">Reference proteome</keyword>
<dbReference type="AlphaFoldDB" id="A0A6P2SL31"/>
<evidence type="ECO:0000256" key="1">
    <source>
        <dbReference type="SAM" id="Phobius"/>
    </source>
</evidence>
<accession>A0A6P2SL31</accession>
<feature type="transmembrane region" description="Helical" evidence="1">
    <location>
        <begin position="59"/>
        <end position="81"/>
    </location>
</feature>
<keyword evidence="1" id="KW-0472">Membrane</keyword>
<evidence type="ECO:0000313" key="2">
    <source>
        <dbReference type="EMBL" id="VWC45737.1"/>
    </source>
</evidence>
<keyword evidence="1" id="KW-0812">Transmembrane</keyword>
<protein>
    <submittedName>
        <fullName evidence="2">Uncharacterized protein</fullName>
    </submittedName>
</protein>
<evidence type="ECO:0000313" key="3">
    <source>
        <dbReference type="Proteomes" id="UP000494330"/>
    </source>
</evidence>
<keyword evidence="1" id="KW-1133">Transmembrane helix</keyword>
<dbReference type="RefSeq" id="WP_034198417.1">
    <property type="nucleotide sequence ID" value="NZ_CABVQD010000051.1"/>
</dbReference>
<gene>
    <name evidence="2" type="ORF">BPA30113_07286</name>
</gene>
<organism evidence="2 3">
    <name type="scientific">Burkholderia paludis</name>
    <dbReference type="NCBI Taxonomy" id="1506587"/>
    <lineage>
        <taxon>Bacteria</taxon>
        <taxon>Pseudomonadati</taxon>
        <taxon>Pseudomonadota</taxon>
        <taxon>Betaproteobacteria</taxon>
        <taxon>Burkholderiales</taxon>
        <taxon>Burkholderiaceae</taxon>
        <taxon>Burkholderia</taxon>
        <taxon>Burkholderia cepacia complex</taxon>
    </lineage>
</organism>
<reference evidence="2 3" key="1">
    <citation type="submission" date="2019-09" db="EMBL/GenBank/DDBJ databases">
        <authorList>
            <person name="Depoorter E."/>
        </authorList>
    </citation>
    <scope>NUCLEOTIDE SEQUENCE [LARGE SCALE GENOMIC DNA]</scope>
    <source>
        <strain evidence="2">LMG 30113</strain>
    </source>
</reference>
<proteinExistence type="predicted"/>
<name>A0A6P2SL31_9BURK</name>
<sequence>MNARRDARPRVARVFGLLTAAVALTIAAGGFVVYGLVAIVSSAVNDHTLAAVIRETPDYLVLAALLLAGLVRALVDLAGLVRGTRTSR</sequence>